<keyword evidence="3" id="KW-1185">Reference proteome</keyword>
<evidence type="ECO:0000313" key="2">
    <source>
        <dbReference type="EMBL" id="MBB3187301.1"/>
    </source>
</evidence>
<proteinExistence type="predicted"/>
<dbReference type="RefSeq" id="WP_183413080.1">
    <property type="nucleotide sequence ID" value="NZ_JACHYB010000001.1"/>
</dbReference>
<evidence type="ECO:0000256" key="1">
    <source>
        <dbReference type="SAM" id="SignalP"/>
    </source>
</evidence>
<dbReference type="AlphaFoldDB" id="A0A7W5DQS9"/>
<gene>
    <name evidence="2" type="ORF">FHX64_001464</name>
</gene>
<sequence length="312" mass="34396">MKKIIFLSFLILVIGSSVFASNLAPADTTILFNHKLIKVEEENDQIKVNVYNATTLSDTVPEKKLYEGIYSNGKSYEKWTVMEELGIQLPSFLNGGGKKHKHFGSAMKPHWAGFGIGFSNLTDGSFHMTNVDGITLKADQSTEWFINLFQHIIPLYNNNLGLTTGLGMSWYTFRLDDNTHLVDVNGVTQVAPAPAGINYQYSRLKVTYLTIPALLEWQPFEGRAHAIYLSAGVVAGIKTFSSYKVCYNDASGHTVNNVEARGLNTNPISINYMGQIGIGSISVYAKYSPTNLFQSGKGPSVRPVSLGLILHF</sequence>
<feature type="signal peptide" evidence="1">
    <location>
        <begin position="1"/>
        <end position="20"/>
    </location>
</feature>
<protein>
    <recommendedName>
        <fullName evidence="4">Outer membrane protein beta-barrel domain-containing protein</fullName>
    </recommendedName>
</protein>
<comment type="caution">
    <text evidence="2">The sequence shown here is derived from an EMBL/GenBank/DDBJ whole genome shotgun (WGS) entry which is preliminary data.</text>
</comment>
<evidence type="ECO:0000313" key="3">
    <source>
        <dbReference type="Proteomes" id="UP000544222"/>
    </source>
</evidence>
<reference evidence="2 3" key="1">
    <citation type="submission" date="2020-08" db="EMBL/GenBank/DDBJ databases">
        <title>Genomic Encyclopedia of Type Strains, Phase IV (KMG-IV): sequencing the most valuable type-strain genomes for metagenomic binning, comparative biology and taxonomic classification.</title>
        <authorList>
            <person name="Goeker M."/>
        </authorList>
    </citation>
    <scope>NUCLEOTIDE SEQUENCE [LARGE SCALE GENOMIC DNA]</scope>
    <source>
        <strain evidence="2 3">DSM 27471</strain>
    </source>
</reference>
<name>A0A7W5DQS9_9PORP</name>
<organism evidence="2 3">
    <name type="scientific">Microbacter margulisiae</name>
    <dbReference type="NCBI Taxonomy" id="1350067"/>
    <lineage>
        <taxon>Bacteria</taxon>
        <taxon>Pseudomonadati</taxon>
        <taxon>Bacteroidota</taxon>
        <taxon>Bacteroidia</taxon>
        <taxon>Bacteroidales</taxon>
        <taxon>Porphyromonadaceae</taxon>
        <taxon>Microbacter</taxon>
    </lineage>
</organism>
<evidence type="ECO:0008006" key="4">
    <source>
        <dbReference type="Google" id="ProtNLM"/>
    </source>
</evidence>
<dbReference type="Proteomes" id="UP000544222">
    <property type="component" value="Unassembled WGS sequence"/>
</dbReference>
<feature type="chain" id="PRO_5031161235" description="Outer membrane protein beta-barrel domain-containing protein" evidence="1">
    <location>
        <begin position="21"/>
        <end position="312"/>
    </location>
</feature>
<accession>A0A7W5DQS9</accession>
<dbReference type="EMBL" id="JACHYB010000001">
    <property type="protein sequence ID" value="MBB3187301.1"/>
    <property type="molecule type" value="Genomic_DNA"/>
</dbReference>
<keyword evidence="1" id="KW-0732">Signal</keyword>